<keyword evidence="1" id="KW-0614">Plasmid</keyword>
<proteinExistence type="predicted"/>
<dbReference type="PATRIC" id="fig|579138.3.peg.1849"/>
<dbReference type="EMBL" id="CP002866">
    <property type="protein sequence ID" value="AEI38617.1"/>
    <property type="molecule type" value="Genomic_DNA"/>
</dbReference>
<evidence type="ECO:0000313" key="2">
    <source>
        <dbReference type="Proteomes" id="UP000000491"/>
    </source>
</evidence>
<dbReference type="HOGENOM" id="CLU_2526761_0_0_5"/>
<reference evidence="1 2" key="1">
    <citation type="journal article" date="2011" name="J. Bacteriol.">
        <title>Genome sequence of the ethanol-producing Zymomonas mobilis subsp. pomaceae lectotype strain ATCC 29192.</title>
        <authorList>
            <person name="Kouvelis V.N."/>
            <person name="Davenport K.W."/>
            <person name="Brettin T.S."/>
            <person name="Bruce D."/>
            <person name="Detter C."/>
            <person name="Han C.S."/>
            <person name="Nolan M."/>
            <person name="Tapia R."/>
            <person name="Damoulaki A."/>
            <person name="Kyrpides N.C."/>
            <person name="Typas M.A."/>
            <person name="Pappas K.M."/>
        </authorList>
    </citation>
    <scope>NUCLEOTIDE SEQUENCE [LARGE SCALE GENOMIC DNA]</scope>
    <source>
        <strain evidence="2">ATCC 29192 / DSM 22645 / JCM 10191 / CCUG 17912 / NBRC 13757 / NCIMB 11200 / NRRL B-4491 / Barker I</strain>
        <plasmid evidence="1">pZYMOP01</plasmid>
    </source>
</reference>
<gene>
    <name evidence="1" type="ordered locus">Zymop_1732</name>
</gene>
<sequence>MERFKNGNPKRKPRLTLDYTPFDIEPSKNNLSELAWHELQSRSRPWSVKGKDSRSIGTWKNPYVPIVLFIEIARELGADLAIKS</sequence>
<accession>F8EWH4</accession>
<dbReference type="KEGG" id="zmp:Zymop_1732"/>
<geneLocation type="plasmid" evidence="1 2">
    <name>pZYMOP01</name>
</geneLocation>
<dbReference type="Proteomes" id="UP000000491">
    <property type="component" value="Plasmid pZYMOP01"/>
</dbReference>
<evidence type="ECO:0000313" key="1">
    <source>
        <dbReference type="EMBL" id="AEI38617.1"/>
    </source>
</evidence>
<name>F8EWH4_ZYMMT</name>
<dbReference type="RefSeq" id="WP_013945625.1">
    <property type="nucleotide sequence ID" value="NC_015715.1"/>
</dbReference>
<protein>
    <submittedName>
        <fullName evidence="1">Uncharacterized protein</fullName>
    </submittedName>
</protein>
<dbReference type="AlphaFoldDB" id="F8EWH4"/>
<organism evidence="1 2">
    <name type="scientific">Zymomonas mobilis subsp. pomaceae (strain ATCC 29192 / DSM 22645 / JCM 10191 / CCUG 17912 / NBRC 13757 / NCIMB 11200 / NRRL B-4491 / Barker I)</name>
    <dbReference type="NCBI Taxonomy" id="579138"/>
    <lineage>
        <taxon>Bacteria</taxon>
        <taxon>Pseudomonadati</taxon>
        <taxon>Pseudomonadota</taxon>
        <taxon>Alphaproteobacteria</taxon>
        <taxon>Sphingomonadales</taxon>
        <taxon>Zymomonadaceae</taxon>
        <taxon>Zymomonas</taxon>
    </lineage>
</organism>